<dbReference type="AlphaFoldDB" id="A0A2Z4FKI5"/>
<dbReference type="Proteomes" id="UP000249799">
    <property type="component" value="Chromosome"/>
</dbReference>
<dbReference type="OrthoDB" id="5514661at2"/>
<feature type="compositionally biased region" description="Basic and acidic residues" evidence="1">
    <location>
        <begin position="102"/>
        <end position="111"/>
    </location>
</feature>
<feature type="region of interest" description="Disordered" evidence="1">
    <location>
        <begin position="91"/>
        <end position="111"/>
    </location>
</feature>
<accession>A0A2Z4FKI5</accession>
<proteinExistence type="predicted"/>
<reference evidence="2 3" key="1">
    <citation type="submission" date="2018-06" db="EMBL/GenBank/DDBJ databases">
        <title>Lujinxingia sediminis gen. nov. sp. nov., a new facultative anaerobic member of the class Deltaproteobacteria, and proposal of Lujinxingaceae fam. nov.</title>
        <authorList>
            <person name="Guo L.-Y."/>
            <person name="Li C.-M."/>
            <person name="Wang S."/>
            <person name="Du Z.-J."/>
        </authorList>
    </citation>
    <scope>NUCLEOTIDE SEQUENCE [LARGE SCALE GENOMIC DNA]</scope>
    <source>
        <strain evidence="2 3">FA350</strain>
    </source>
</reference>
<organism evidence="2 3">
    <name type="scientific">Bradymonas sediminis</name>
    <dbReference type="NCBI Taxonomy" id="1548548"/>
    <lineage>
        <taxon>Bacteria</taxon>
        <taxon>Deltaproteobacteria</taxon>
        <taxon>Bradymonadales</taxon>
        <taxon>Bradymonadaceae</taxon>
        <taxon>Bradymonas</taxon>
    </lineage>
</organism>
<name>A0A2Z4FKI5_9DELT</name>
<dbReference type="RefSeq" id="WP_111333511.1">
    <property type="nucleotide sequence ID" value="NZ_CP030032.1"/>
</dbReference>
<evidence type="ECO:0000313" key="3">
    <source>
        <dbReference type="Proteomes" id="UP000249799"/>
    </source>
</evidence>
<keyword evidence="3" id="KW-1185">Reference proteome</keyword>
<sequence length="111" mass="12602">MSDFLKNSETRYDASQKALWVYREFDDAKTLLPPAELQGWSKQLQSGKTPAGEALEHINIVFSQQKTAEYNHQPLSFSKIGVYYGDLDNATRYQSEDGDPGFDTRSDFGIE</sequence>
<dbReference type="KEGG" id="bsed:DN745_07560"/>
<evidence type="ECO:0000256" key="1">
    <source>
        <dbReference type="SAM" id="MobiDB-lite"/>
    </source>
</evidence>
<evidence type="ECO:0000313" key="2">
    <source>
        <dbReference type="EMBL" id="AWV89204.1"/>
    </source>
</evidence>
<dbReference type="EMBL" id="CP030032">
    <property type="protein sequence ID" value="AWV89204.1"/>
    <property type="molecule type" value="Genomic_DNA"/>
</dbReference>
<gene>
    <name evidence="2" type="ORF">DN745_07560</name>
</gene>
<protein>
    <submittedName>
        <fullName evidence="2">Uncharacterized protein</fullName>
    </submittedName>
</protein>